<name>A0A7K1U3C4_9BACT</name>
<dbReference type="InterPro" id="IPR013780">
    <property type="entry name" value="Glyco_hydro_b"/>
</dbReference>
<gene>
    <name evidence="4" type="ORF">GO493_10980</name>
</gene>
<sequence length="791" mass="88782">MKKHVLVAFCALIFLRPDFARGQTKAASSLSYYFNSPASRWTEAIPIGNGRLGGMVSGGIGQEKIETNDDTFWSGEPRDLQKPGTYRYLDEIRKLIREGKNAEAGQLINKHMLGPWNQSYMPLVDILLTMGDSTATDYRRELDLSRGIVTISYRQAGVNYKREIFSSYPDQTIVIRISADKKKSVNIIAELKSKIKNNVIAQKDQLIISGQAPKHVEPNYQGVHAPVYEEGHGMRFEGRLMIKETDGEIMTGGDKLELRNASAVTFIFVAATSYNGFDKDPFKEGKDERKLCEAYLSGLNGKNFRELYKRHVDDYTQLFGRVTIDLGINSDAALPVDQRIRNYRNGSDPALTALYFQFGRYLLISSSRPGSQPANLQGIWNDLLQPAWSANWTLNCNAQINYWPVEVANLSECHLPLMDLIREATVDGSKTAKNLYNARGWVAHHNIDIWRTTWPVGGNGLWAIYQVGGAWLCQHIWEHYLFTQDKAFLNEYYPVLEEATRFYLDNLQEDNNGNLVTNPAVSFENNYKKPNGEKGWACMGASQDMQIIRSLFQHTMEAVDILGKDQAFKAGVLHVYNRLAPMKISPVTGQLQEWNDDWYPENPHNDQVAQGWGLVAGDLIHVRKTPELARAFRKTVEARRPGYGANSGSWTGAFAASFWAGLEEADSVQMIIDRHFDLALFPNLTCNFTGFWQIDGNLGITAAIAAMLLQSQGGEISILPALPSKYAAGYVKGLKARGGFEVDIYWKKGVLLKTVIRSATGGNIPVRYRDKVKEIHVKPSGEVTLKLTDFS</sequence>
<dbReference type="PANTHER" id="PTHR31084:SF0">
    <property type="entry name" value="ALPHA-L-FUCOSIDASE 2"/>
    <property type="match status" value="1"/>
</dbReference>
<dbReference type="InterPro" id="IPR027414">
    <property type="entry name" value="GH95_N_dom"/>
</dbReference>
<accession>A0A7K1U3C4</accession>
<dbReference type="PIRSF" id="PIRSF007663">
    <property type="entry name" value="UCP007663"/>
    <property type="match status" value="1"/>
</dbReference>
<evidence type="ECO:0000313" key="4">
    <source>
        <dbReference type="EMBL" id="MVT08786.1"/>
    </source>
</evidence>
<dbReference type="Pfam" id="PF14498">
    <property type="entry name" value="Glyco_hyd_65N_2"/>
    <property type="match status" value="1"/>
</dbReference>
<dbReference type="Gene3D" id="2.70.98.50">
    <property type="entry name" value="putative glycoside hydrolase family protein from bacillus halodurans"/>
    <property type="match status" value="1"/>
</dbReference>
<dbReference type="Pfam" id="PF22124">
    <property type="entry name" value="Glyco_hydro_95_cat"/>
    <property type="match status" value="1"/>
</dbReference>
<comment type="caution">
    <text evidence="4">The sequence shown here is derived from an EMBL/GenBank/DDBJ whole genome shotgun (WGS) entry which is preliminary data.</text>
</comment>
<dbReference type="Proteomes" id="UP000461730">
    <property type="component" value="Unassembled WGS sequence"/>
</dbReference>
<dbReference type="SUPFAM" id="SSF48208">
    <property type="entry name" value="Six-hairpin glycosidases"/>
    <property type="match status" value="1"/>
</dbReference>
<dbReference type="GO" id="GO:0004560">
    <property type="term" value="F:alpha-L-fucosidase activity"/>
    <property type="evidence" value="ECO:0007669"/>
    <property type="project" value="InterPro"/>
</dbReference>
<protein>
    <submittedName>
        <fullName evidence="4">Glycoside hydrolase family 95 protein</fullName>
    </submittedName>
</protein>
<reference evidence="4 5" key="1">
    <citation type="submission" date="2019-12" db="EMBL/GenBank/DDBJ databases">
        <title>Chitinophaga sp. strain ysch24 (GDMCC 1.1355), whole genome shotgun sequence.</title>
        <authorList>
            <person name="Zhang X."/>
        </authorList>
    </citation>
    <scope>NUCLEOTIDE SEQUENCE [LARGE SCALE GENOMIC DNA]</scope>
    <source>
        <strain evidence="5">ysch24</strain>
    </source>
</reference>
<evidence type="ECO:0000259" key="3">
    <source>
        <dbReference type="Pfam" id="PF22124"/>
    </source>
</evidence>
<keyword evidence="5" id="KW-1185">Reference proteome</keyword>
<keyword evidence="4" id="KW-0378">Hydrolase</keyword>
<evidence type="ECO:0000259" key="1">
    <source>
        <dbReference type="Pfam" id="PF14498"/>
    </source>
</evidence>
<dbReference type="InterPro" id="IPR049053">
    <property type="entry name" value="AFCA-like_C"/>
</dbReference>
<dbReference type="Pfam" id="PF21307">
    <property type="entry name" value="Glyco_hydro_95_C"/>
    <property type="match status" value="1"/>
</dbReference>
<proteinExistence type="predicted"/>
<evidence type="ECO:0000259" key="2">
    <source>
        <dbReference type="Pfam" id="PF21307"/>
    </source>
</evidence>
<dbReference type="InterPro" id="IPR012341">
    <property type="entry name" value="6hp_glycosidase-like_sf"/>
</dbReference>
<dbReference type="InterPro" id="IPR054363">
    <property type="entry name" value="GH95_cat"/>
</dbReference>
<dbReference type="InterPro" id="IPR016518">
    <property type="entry name" value="Alpha-L-fucosidase"/>
</dbReference>
<evidence type="ECO:0000313" key="5">
    <source>
        <dbReference type="Proteomes" id="UP000461730"/>
    </source>
</evidence>
<dbReference type="PANTHER" id="PTHR31084">
    <property type="entry name" value="ALPHA-L-FUCOSIDASE 2"/>
    <property type="match status" value="1"/>
</dbReference>
<feature type="domain" description="Glycosyl hydrolase family 95 N-terminal" evidence="1">
    <location>
        <begin position="34"/>
        <end position="275"/>
    </location>
</feature>
<dbReference type="AlphaFoldDB" id="A0A7K1U3C4"/>
<dbReference type="EMBL" id="WRXN01000004">
    <property type="protein sequence ID" value="MVT08786.1"/>
    <property type="molecule type" value="Genomic_DNA"/>
</dbReference>
<dbReference type="GO" id="GO:0005975">
    <property type="term" value="P:carbohydrate metabolic process"/>
    <property type="evidence" value="ECO:0007669"/>
    <property type="project" value="InterPro"/>
</dbReference>
<organism evidence="4 5">
    <name type="scientific">Chitinophaga tropicalis</name>
    <dbReference type="NCBI Taxonomy" id="2683588"/>
    <lineage>
        <taxon>Bacteria</taxon>
        <taxon>Pseudomonadati</taxon>
        <taxon>Bacteroidota</taxon>
        <taxon>Chitinophagia</taxon>
        <taxon>Chitinophagales</taxon>
        <taxon>Chitinophagaceae</taxon>
        <taxon>Chitinophaga</taxon>
    </lineage>
</organism>
<dbReference type="RefSeq" id="WP_157306210.1">
    <property type="nucleotide sequence ID" value="NZ_WRXN01000004.1"/>
</dbReference>
<dbReference type="InterPro" id="IPR008928">
    <property type="entry name" value="6-hairpin_glycosidase_sf"/>
</dbReference>
<dbReference type="Gene3D" id="2.60.40.1180">
    <property type="entry name" value="Golgi alpha-mannosidase II"/>
    <property type="match status" value="1"/>
</dbReference>
<dbReference type="Gene3D" id="1.50.10.10">
    <property type="match status" value="1"/>
</dbReference>
<feature type="domain" description="Alpha fucosidase A-like C-terminal" evidence="2">
    <location>
        <begin position="710"/>
        <end position="774"/>
    </location>
</feature>
<feature type="domain" description="Glycosyl hydrolase family 95 catalytic" evidence="3">
    <location>
        <begin position="304"/>
        <end position="708"/>
    </location>
</feature>